<keyword evidence="1 2" id="KW-0732">Signal</keyword>
<feature type="signal peptide" evidence="2">
    <location>
        <begin position="1"/>
        <end position="20"/>
    </location>
</feature>
<name>A0A518BNR8_9BACT</name>
<evidence type="ECO:0000313" key="5">
    <source>
        <dbReference type="Proteomes" id="UP000316921"/>
    </source>
</evidence>
<accession>A0A518BNR8</accession>
<proteinExistence type="predicted"/>
<gene>
    <name evidence="4" type="ORF">Pla133_37260</name>
</gene>
<keyword evidence="5" id="KW-1185">Reference proteome</keyword>
<feature type="domain" description="SbsA Ig-like" evidence="3">
    <location>
        <begin position="973"/>
        <end position="1050"/>
    </location>
</feature>
<evidence type="ECO:0000256" key="2">
    <source>
        <dbReference type="SAM" id="SignalP"/>
    </source>
</evidence>
<dbReference type="AlphaFoldDB" id="A0A518BNR8"/>
<dbReference type="InterPro" id="IPR014755">
    <property type="entry name" value="Cu-Rt/internalin_Ig-like"/>
</dbReference>
<evidence type="ECO:0000259" key="3">
    <source>
        <dbReference type="Pfam" id="PF13205"/>
    </source>
</evidence>
<dbReference type="Gene3D" id="2.60.40.1220">
    <property type="match status" value="3"/>
</dbReference>
<dbReference type="KEGG" id="pbap:Pla133_37260"/>
<dbReference type="EMBL" id="CP036287">
    <property type="protein sequence ID" value="QDU68625.1"/>
    <property type="molecule type" value="Genomic_DNA"/>
</dbReference>
<protein>
    <recommendedName>
        <fullName evidence="3">SbsA Ig-like domain-containing protein</fullName>
    </recommendedName>
</protein>
<organism evidence="4 5">
    <name type="scientific">Engelhardtia mirabilis</name>
    <dbReference type="NCBI Taxonomy" id="2528011"/>
    <lineage>
        <taxon>Bacteria</taxon>
        <taxon>Pseudomonadati</taxon>
        <taxon>Planctomycetota</taxon>
        <taxon>Planctomycetia</taxon>
        <taxon>Planctomycetia incertae sedis</taxon>
        <taxon>Engelhardtia</taxon>
    </lineage>
</organism>
<reference evidence="4 5" key="1">
    <citation type="submission" date="2019-02" db="EMBL/GenBank/DDBJ databases">
        <title>Deep-cultivation of Planctomycetes and their phenomic and genomic characterization uncovers novel biology.</title>
        <authorList>
            <person name="Wiegand S."/>
            <person name="Jogler M."/>
            <person name="Boedeker C."/>
            <person name="Pinto D."/>
            <person name="Vollmers J."/>
            <person name="Rivas-Marin E."/>
            <person name="Kohn T."/>
            <person name="Peeters S.H."/>
            <person name="Heuer A."/>
            <person name="Rast P."/>
            <person name="Oberbeckmann S."/>
            <person name="Bunk B."/>
            <person name="Jeske O."/>
            <person name="Meyerdierks A."/>
            <person name="Storesund J.E."/>
            <person name="Kallscheuer N."/>
            <person name="Luecker S."/>
            <person name="Lage O.M."/>
            <person name="Pohl T."/>
            <person name="Merkel B.J."/>
            <person name="Hornburger P."/>
            <person name="Mueller R.-W."/>
            <person name="Bruemmer F."/>
            <person name="Labrenz M."/>
            <person name="Spormann A.M."/>
            <person name="Op den Camp H."/>
            <person name="Overmann J."/>
            <person name="Amann R."/>
            <person name="Jetten M.S.M."/>
            <person name="Mascher T."/>
            <person name="Medema M.H."/>
            <person name="Devos D.P."/>
            <person name="Kaster A.-K."/>
            <person name="Ovreas L."/>
            <person name="Rohde M."/>
            <person name="Galperin M.Y."/>
            <person name="Jogler C."/>
        </authorList>
    </citation>
    <scope>NUCLEOTIDE SEQUENCE [LARGE SCALE GENOMIC DNA]</scope>
    <source>
        <strain evidence="4 5">Pla133</strain>
    </source>
</reference>
<evidence type="ECO:0000313" key="4">
    <source>
        <dbReference type="EMBL" id="QDU68625.1"/>
    </source>
</evidence>
<dbReference type="InterPro" id="IPR032812">
    <property type="entry name" value="SbsA_Ig"/>
</dbReference>
<feature type="chain" id="PRO_5022239844" description="SbsA Ig-like domain-containing protein" evidence="2">
    <location>
        <begin position="21"/>
        <end position="1158"/>
    </location>
</feature>
<sequence length="1158" mass="118669" precursor="true">MFKGNYLLVPSLFAAALALASCGVGGGSVTNLSVESITQDLTVDPDGMTTVFAFGGDAPQLTPGNFQSDGTAVPTSAVVSGSSITVEWDERVTPSDQVRIVGVSGIDDDLRAVTTTDASSPTYTITSAVQGVGLGNDGLVIQFSGPRVAPELVAVGANWSLLVDGSAFPMNASALGWNATDQQLTILTDGTVNVHTLFSLRVTGVTSVADTPVGNTPVLGFATGDVVPPTLVSANQALGQDEFGRVIEFTFSEAMDPAFSTQATNFSTGLFLFATAISQPSPSVIRATFPVPVIPGLNSVGLYGLVDAHGNEFPTGVQAISAGSLVANAYSVDPELRTVSGVGGDQVIATTVQALEPESAEDPSNWSLDVDGGSVDLSLQTLDYDLLTKTLTITLVDDATNGLSFDLTPSGPIDVDGEAFAVPFSGFVDGDVLLPEVLTVVQNRVLDPTGKTVDVTFDEDVDETTAENTANWTASGGLTVTAAVRQVDASVVRLTLDGPAIPDENTFDVAGVLDVAGNAMDAITTLAVTSTDTVEPLAVGADAVGNAGLDNDTVVVLFDDDMVPADVEDPSHWTIESPVGTALDTSAATISYSVTQRRATLTFDGGDGIDFFVDDDFSVAVADVRDLGGNTITPGTLDGTVDVERRQPSIDSVYVRNSPQDNRVVVVFDEPVMEPDSFVTAELEDGADALLGVPAAVAWDAMTPREIEFTFSQVVTPGVYEINLRGVLDTAGNPFFAVENRGISAQDSSELGLGGASAVTSLSGEANDTLTVGFDRRPSGWNLTDLSFYSLTDGGGAVDLTGTELEFDGATTVTLHLPAGIDLQTGDGYTLSIDGLETAQGVVMSGPDAAVIVAAGDAVAPGLAVGRTRLDPADSANSVIVEFDEAVDLTGAVDVTNFEISGTDATTATVVGPRSVHLSFAGGVVVSDTVDVTIDDLAGNAGVVSEAVVAADSVGPLVGTVEAVAVPGVGGDYLRLTFNEPVNASQATSSGNYAITVDSNTLVLTGASMRYSSVGNEVTIAFPDSFDFATGTAVQVTVDAIEDVAGNAMAFPAVLNAVFGGDVTAPDFDAAFVDFRSDATGAQVLVRFDEDVAPAEVQSLGSWTIGGGQTVSAVEQVSNDTFRLTLSAPLGAAETVQHSSVFDVFGNASGVLTATPVH</sequence>
<dbReference type="Pfam" id="PF13205">
    <property type="entry name" value="Big_5"/>
    <property type="match status" value="1"/>
</dbReference>
<dbReference type="PROSITE" id="PS51257">
    <property type="entry name" value="PROKAR_LIPOPROTEIN"/>
    <property type="match status" value="1"/>
</dbReference>
<evidence type="ECO:0000256" key="1">
    <source>
        <dbReference type="ARBA" id="ARBA00022729"/>
    </source>
</evidence>
<dbReference type="RefSeq" id="WP_145067798.1">
    <property type="nucleotide sequence ID" value="NZ_CP036287.1"/>
</dbReference>
<dbReference type="Proteomes" id="UP000316921">
    <property type="component" value="Chromosome"/>
</dbReference>